<dbReference type="AlphaFoldDB" id="A0A2T9K2B9"/>
<accession>A0A2T9K2B9</accession>
<feature type="compositionally biased region" description="Basic residues" evidence="1">
    <location>
        <begin position="1"/>
        <end position="18"/>
    </location>
</feature>
<keyword evidence="3" id="KW-1185">Reference proteome</keyword>
<reference evidence="2 3" key="1">
    <citation type="submission" date="2018-04" db="EMBL/GenBank/DDBJ databases">
        <title>The genome sequence of Caulobacter sp. 744.</title>
        <authorList>
            <person name="Gao J."/>
            <person name="Sun J."/>
        </authorList>
    </citation>
    <scope>NUCLEOTIDE SEQUENCE [LARGE SCALE GENOMIC DNA]</scope>
    <source>
        <strain evidence="2 3">774</strain>
    </source>
</reference>
<sequence>MTHTRRRPLPKRPHRKRGLATAPSPFPDPSPALAEARRRLDERLEATRAALRIERLRSSATDAPGQALLEVAELWKTAYADR</sequence>
<comment type="caution">
    <text evidence="2">The sequence shown here is derived from an EMBL/GenBank/DDBJ whole genome shotgun (WGS) entry which is preliminary data.</text>
</comment>
<evidence type="ECO:0000313" key="2">
    <source>
        <dbReference type="EMBL" id="PVM90110.1"/>
    </source>
</evidence>
<organism evidence="2 3">
    <name type="scientific">Caulobacter endophyticus</name>
    <dbReference type="NCBI Taxonomy" id="2172652"/>
    <lineage>
        <taxon>Bacteria</taxon>
        <taxon>Pseudomonadati</taxon>
        <taxon>Pseudomonadota</taxon>
        <taxon>Alphaproteobacteria</taxon>
        <taxon>Caulobacterales</taxon>
        <taxon>Caulobacteraceae</taxon>
        <taxon>Caulobacter</taxon>
    </lineage>
</organism>
<proteinExistence type="predicted"/>
<dbReference type="RefSeq" id="WP_109100924.1">
    <property type="nucleotide sequence ID" value="NZ_QDKQ01000037.1"/>
</dbReference>
<evidence type="ECO:0000256" key="1">
    <source>
        <dbReference type="SAM" id="MobiDB-lite"/>
    </source>
</evidence>
<gene>
    <name evidence="2" type="ORF">DDF67_10910</name>
</gene>
<dbReference type="EMBL" id="QDKQ01000037">
    <property type="protein sequence ID" value="PVM90110.1"/>
    <property type="molecule type" value="Genomic_DNA"/>
</dbReference>
<name>A0A2T9K2B9_9CAUL</name>
<evidence type="ECO:0000313" key="3">
    <source>
        <dbReference type="Proteomes" id="UP000245073"/>
    </source>
</evidence>
<feature type="region of interest" description="Disordered" evidence="1">
    <location>
        <begin position="1"/>
        <end position="32"/>
    </location>
</feature>
<dbReference type="Proteomes" id="UP000245073">
    <property type="component" value="Unassembled WGS sequence"/>
</dbReference>
<protein>
    <submittedName>
        <fullName evidence="2">Uncharacterized protein</fullName>
    </submittedName>
</protein>